<feature type="domain" description="CusB-like beta-barrel" evidence="4">
    <location>
        <begin position="241"/>
        <end position="311"/>
    </location>
</feature>
<feature type="coiled-coil region" evidence="2">
    <location>
        <begin position="170"/>
        <end position="197"/>
    </location>
</feature>
<gene>
    <name evidence="7" type="ORF">KOF26_09170</name>
</gene>
<keyword evidence="3" id="KW-0812">Transmembrane</keyword>
<evidence type="ECO:0000313" key="8">
    <source>
        <dbReference type="Proteomes" id="UP000776276"/>
    </source>
</evidence>
<dbReference type="NCBIfam" id="TIGR01730">
    <property type="entry name" value="RND_mfp"/>
    <property type="match status" value="1"/>
</dbReference>
<keyword evidence="3" id="KW-0472">Membrane</keyword>
<dbReference type="Pfam" id="PF25973">
    <property type="entry name" value="BSH_CzcB"/>
    <property type="match status" value="1"/>
</dbReference>
<evidence type="ECO:0000259" key="6">
    <source>
        <dbReference type="Pfam" id="PF25973"/>
    </source>
</evidence>
<dbReference type="RefSeq" id="WP_216323537.1">
    <property type="nucleotide sequence ID" value="NZ_JAHKRT010000004.1"/>
</dbReference>
<keyword evidence="3" id="KW-1133">Transmembrane helix</keyword>
<evidence type="ECO:0000313" key="7">
    <source>
        <dbReference type="EMBL" id="MBU3078035.1"/>
    </source>
</evidence>
<dbReference type="EMBL" id="JAHKRT010000004">
    <property type="protein sequence ID" value="MBU3078035.1"/>
    <property type="molecule type" value="Genomic_DNA"/>
</dbReference>
<dbReference type="PANTHER" id="PTHR30469">
    <property type="entry name" value="MULTIDRUG RESISTANCE PROTEIN MDTA"/>
    <property type="match status" value="1"/>
</dbReference>
<protein>
    <submittedName>
        <fullName evidence="7">Efflux RND transporter periplasmic adaptor subunit</fullName>
    </submittedName>
</protein>
<comment type="similarity">
    <text evidence="1">Belongs to the membrane fusion protein (MFP) (TC 8.A.1) family.</text>
</comment>
<proteinExistence type="inferred from homology"/>
<sequence length="398" mass="41334">MNLERGFVGRRPASVDGDGVDTEAPDRRRLVIILVIVAVLVAGALAVMLKSRGGAPEAPPAALPHITVLVPGRQAVTTSIATTGVIAAKRDMPVGVAGEGGLVRRVLVDAGDWVKAGQVLAIVDRQVQVQQTAQMSAQVASAKADARLAQIDLERSQKLVANGFVTQATIDQKTATRDAANARVKLAEAQLGEMSARLGRLDIRAPTSGLVLARMVEPGQIVMPSSGALFRIAMDGQLEMQARLAEGDLARLHVGSPAVVTPVGDSKGFKGEIWQMAPVIDSTSRQGTARIAVSYDPALRPGGFASAVVTGAAGVAPMLPESAVMSDQTGNFVFLVGSDDRVERRAVTVGDVNDKGVTITKGLSGDERVVESAGAFLNPGDRVLPVTKPAARAADTAR</sequence>
<evidence type="ECO:0000259" key="5">
    <source>
        <dbReference type="Pfam" id="PF25967"/>
    </source>
</evidence>
<evidence type="ECO:0000259" key="4">
    <source>
        <dbReference type="Pfam" id="PF25954"/>
    </source>
</evidence>
<dbReference type="Pfam" id="PF25967">
    <property type="entry name" value="RND-MFP_C"/>
    <property type="match status" value="1"/>
</dbReference>
<dbReference type="InterPro" id="IPR006143">
    <property type="entry name" value="RND_pump_MFP"/>
</dbReference>
<dbReference type="PANTHER" id="PTHR30469:SF15">
    <property type="entry name" value="HLYD FAMILY OF SECRETION PROTEINS"/>
    <property type="match status" value="1"/>
</dbReference>
<organism evidence="7 8">
    <name type="scientific">Sphingomonas quercus</name>
    <dbReference type="NCBI Taxonomy" id="2842451"/>
    <lineage>
        <taxon>Bacteria</taxon>
        <taxon>Pseudomonadati</taxon>
        <taxon>Pseudomonadota</taxon>
        <taxon>Alphaproteobacteria</taxon>
        <taxon>Sphingomonadales</taxon>
        <taxon>Sphingomonadaceae</taxon>
        <taxon>Sphingomonas</taxon>
    </lineage>
</organism>
<feature type="domain" description="Multidrug resistance protein MdtA-like C-terminal permuted SH3" evidence="5">
    <location>
        <begin position="319"/>
        <end position="370"/>
    </location>
</feature>
<dbReference type="Proteomes" id="UP000776276">
    <property type="component" value="Unassembled WGS sequence"/>
</dbReference>
<feature type="transmembrane region" description="Helical" evidence="3">
    <location>
        <begin position="30"/>
        <end position="49"/>
    </location>
</feature>
<evidence type="ECO:0000256" key="1">
    <source>
        <dbReference type="ARBA" id="ARBA00009477"/>
    </source>
</evidence>
<feature type="domain" description="CzcB-like barrel-sandwich hybrid" evidence="6">
    <location>
        <begin position="100"/>
        <end position="233"/>
    </location>
</feature>
<name>A0ABS6BIA0_9SPHN</name>
<comment type="caution">
    <text evidence="7">The sequence shown here is derived from an EMBL/GenBank/DDBJ whole genome shotgun (WGS) entry which is preliminary data.</text>
</comment>
<dbReference type="InterPro" id="IPR058792">
    <property type="entry name" value="Beta-barrel_RND_2"/>
</dbReference>
<dbReference type="InterPro" id="IPR058627">
    <property type="entry name" value="MdtA-like_C"/>
</dbReference>
<keyword evidence="8" id="KW-1185">Reference proteome</keyword>
<dbReference type="Pfam" id="PF25954">
    <property type="entry name" value="Beta-barrel_RND_2"/>
    <property type="match status" value="1"/>
</dbReference>
<reference evidence="7 8" key="1">
    <citation type="submission" date="2021-06" db="EMBL/GenBank/DDBJ databases">
        <title>Sphingomonas sp. XMGL2, whole genome shotgun sequencing project.</title>
        <authorList>
            <person name="Zhao G."/>
            <person name="Shen L."/>
        </authorList>
    </citation>
    <scope>NUCLEOTIDE SEQUENCE [LARGE SCALE GENOMIC DNA]</scope>
    <source>
        <strain evidence="7 8">XMGL2</strain>
    </source>
</reference>
<accession>A0ABS6BIA0</accession>
<evidence type="ECO:0000256" key="3">
    <source>
        <dbReference type="SAM" id="Phobius"/>
    </source>
</evidence>
<dbReference type="InterPro" id="IPR058647">
    <property type="entry name" value="BSH_CzcB-like"/>
</dbReference>
<evidence type="ECO:0000256" key="2">
    <source>
        <dbReference type="SAM" id="Coils"/>
    </source>
</evidence>
<keyword evidence="2" id="KW-0175">Coiled coil</keyword>